<dbReference type="STRING" id="1280954.HPO_04745"/>
<evidence type="ECO:0000256" key="3">
    <source>
        <dbReference type="ARBA" id="ARBA00022777"/>
    </source>
</evidence>
<organism evidence="5 6">
    <name type="scientific">Hyphomonas polymorpha PS728</name>
    <dbReference type="NCBI Taxonomy" id="1280954"/>
    <lineage>
        <taxon>Bacteria</taxon>
        <taxon>Pseudomonadati</taxon>
        <taxon>Pseudomonadota</taxon>
        <taxon>Alphaproteobacteria</taxon>
        <taxon>Hyphomonadales</taxon>
        <taxon>Hyphomonadaceae</taxon>
        <taxon>Hyphomonas</taxon>
    </lineage>
</organism>
<dbReference type="EMBL" id="ARYM01000004">
    <property type="protein sequence ID" value="KCZ99666.1"/>
    <property type="molecule type" value="Genomic_DNA"/>
</dbReference>
<evidence type="ECO:0000256" key="1">
    <source>
        <dbReference type="ARBA" id="ARBA00010164"/>
    </source>
</evidence>
<dbReference type="AlphaFoldDB" id="A0A062VN62"/>
<evidence type="ECO:0000313" key="5">
    <source>
        <dbReference type="EMBL" id="KCZ99666.1"/>
    </source>
</evidence>
<comment type="caution">
    <text evidence="5">The sequence shown here is derived from an EMBL/GenBank/DDBJ whole genome shotgun (WGS) entry which is preliminary data.</text>
</comment>
<evidence type="ECO:0000313" key="6">
    <source>
        <dbReference type="Proteomes" id="UP000027100"/>
    </source>
</evidence>
<proteinExistence type="inferred from homology"/>
<dbReference type="PANTHER" id="PTHR37419">
    <property type="entry name" value="SERINE/THREONINE-PROTEIN KINASE TOXIN HIPA"/>
    <property type="match status" value="1"/>
</dbReference>
<sequence>MLYLVGETIDTITAHRKAKAGELLQIVRGVYLEADSDVDQLLREFAIRIAHYLYPHAYLCSASAVELAPTADGRLFLSGRRNQRTRLRALEIVQTQAPPAPSLDRATIGDRLGEFTLRVSSPEQRLLEAFRLRSEQASALTEPMRRAIAERLIAGHGSADQAADVLWTLARANQWYREGESAERYLKGHRAEVPGVGNLAAFTLEVAWHGAIIGRLKHDGHEWRWQPGNSDGPILVRDPVPGTLPPFIESLLPEGWLATVLNDEDQRSALRHGRRYLSNITVGESTAALAALPADILAGSLPAFTEDGVFSGTYRGPGRGHLNETFEANLARLFADKTTPRLSGVQIKAPMFLDREGMLIPATDQPFTHILKPAGTSGFEHMPVVEWLCLSLGRAAGFIVPDFALVPMPDNMPPALLVERFDIRQDEKDRRRFALEDFCSILGLPADDKYKGTIERAARSLRPLSTSPDDDLLTLFERAVFAWLVADGDMHLKNIAVLKIAQGTGRQDFASVRMAPLYDALTTRVFPGFSKDRMALKLSGKDDNLDARDFYTLARVMGVSQEAARLSLTRLAGHLHDAVSSIALPDLIARNKDAAASSRQVLEIVRERSSDFKNQL</sequence>
<keyword evidence="2" id="KW-0808">Transferase</keyword>
<protein>
    <recommendedName>
        <fullName evidence="4">HipA-like C-terminal domain-containing protein</fullName>
    </recommendedName>
</protein>
<dbReference type="Pfam" id="PF07804">
    <property type="entry name" value="HipA_C"/>
    <property type="match status" value="1"/>
</dbReference>
<evidence type="ECO:0000256" key="2">
    <source>
        <dbReference type="ARBA" id="ARBA00022679"/>
    </source>
</evidence>
<evidence type="ECO:0000259" key="4">
    <source>
        <dbReference type="Pfam" id="PF07804"/>
    </source>
</evidence>
<dbReference type="Proteomes" id="UP000027100">
    <property type="component" value="Unassembled WGS sequence"/>
</dbReference>
<keyword evidence="6" id="KW-1185">Reference proteome</keyword>
<keyword evidence="3" id="KW-0418">Kinase</keyword>
<comment type="similarity">
    <text evidence="1">Belongs to the HipA Ser/Thr kinase family.</text>
</comment>
<dbReference type="PATRIC" id="fig|1280954.3.peg.968"/>
<dbReference type="GO" id="GO:0004674">
    <property type="term" value="F:protein serine/threonine kinase activity"/>
    <property type="evidence" value="ECO:0007669"/>
    <property type="project" value="TreeGrafter"/>
</dbReference>
<dbReference type="eggNOG" id="COG3550">
    <property type="taxonomic scope" value="Bacteria"/>
</dbReference>
<accession>A0A062VN62</accession>
<dbReference type="RefSeq" id="WP_035595175.1">
    <property type="nucleotide sequence ID" value="NZ_ARYM01000004.1"/>
</dbReference>
<feature type="domain" description="HipA-like C-terminal" evidence="4">
    <location>
        <begin position="342"/>
        <end position="575"/>
    </location>
</feature>
<dbReference type="InterPro" id="IPR052028">
    <property type="entry name" value="HipA_Ser/Thr_kinase"/>
</dbReference>
<reference evidence="5 6" key="1">
    <citation type="journal article" date="2014" name="Antonie Van Leeuwenhoek">
        <title>Hyphomonas beringensis sp. nov. and Hyphomonas chukchiensis sp. nov., isolated from surface seawater of the Bering Sea and Chukchi Sea.</title>
        <authorList>
            <person name="Li C."/>
            <person name="Lai Q."/>
            <person name="Li G."/>
            <person name="Dong C."/>
            <person name="Wang J."/>
            <person name="Liao Y."/>
            <person name="Shao Z."/>
        </authorList>
    </citation>
    <scope>NUCLEOTIDE SEQUENCE [LARGE SCALE GENOMIC DNA]</scope>
    <source>
        <strain evidence="5 6">PS728</strain>
    </source>
</reference>
<gene>
    <name evidence="5" type="ORF">HPO_04745</name>
</gene>
<name>A0A062VN62_9PROT</name>
<dbReference type="InterPro" id="IPR012893">
    <property type="entry name" value="HipA-like_C"/>
</dbReference>
<dbReference type="GO" id="GO:0005829">
    <property type="term" value="C:cytosol"/>
    <property type="evidence" value="ECO:0007669"/>
    <property type="project" value="TreeGrafter"/>
</dbReference>
<dbReference type="PANTHER" id="PTHR37419:SF1">
    <property type="entry name" value="SERINE_THREONINE-PROTEIN KINASE TOXIN HIPA"/>
    <property type="match status" value="1"/>
</dbReference>